<keyword evidence="7" id="KW-1185">Reference proteome</keyword>
<dbReference type="SUPFAM" id="SSF88946">
    <property type="entry name" value="Sigma2 domain of RNA polymerase sigma factors"/>
    <property type="match status" value="1"/>
</dbReference>
<evidence type="ECO:0000259" key="5">
    <source>
        <dbReference type="Pfam" id="PF07638"/>
    </source>
</evidence>
<dbReference type="Proteomes" id="UP000324479">
    <property type="component" value="Unassembled WGS sequence"/>
</dbReference>
<feature type="domain" description="RNA polymerase sigma-70 ECF-like HTH" evidence="5">
    <location>
        <begin position="1"/>
        <end position="182"/>
    </location>
</feature>
<dbReference type="EMBL" id="VWOX01000006">
    <property type="protein sequence ID" value="KAA5543074.1"/>
    <property type="molecule type" value="Genomic_DNA"/>
</dbReference>
<keyword evidence="3" id="KW-0731">Sigma factor</keyword>
<evidence type="ECO:0000256" key="2">
    <source>
        <dbReference type="ARBA" id="ARBA00023015"/>
    </source>
</evidence>
<dbReference type="GO" id="GO:0016987">
    <property type="term" value="F:sigma factor activity"/>
    <property type="evidence" value="ECO:0007669"/>
    <property type="project" value="UniProtKB-KW"/>
</dbReference>
<dbReference type="InterPro" id="IPR053812">
    <property type="entry name" value="HTH_Sigma70_ECF-like"/>
</dbReference>
<dbReference type="PANTHER" id="PTHR43133:SF39">
    <property type="entry name" value="SIMILAR TO RNA POLYMERASE SIGMA-E FACTOR"/>
    <property type="match status" value="1"/>
</dbReference>
<dbReference type="AlphaFoldDB" id="A0A5M6D6B9"/>
<dbReference type="GO" id="GO:0006352">
    <property type="term" value="P:DNA-templated transcription initiation"/>
    <property type="evidence" value="ECO:0007669"/>
    <property type="project" value="InterPro"/>
</dbReference>
<dbReference type="InterPro" id="IPR036388">
    <property type="entry name" value="WH-like_DNA-bd_sf"/>
</dbReference>
<evidence type="ECO:0000313" key="7">
    <source>
        <dbReference type="Proteomes" id="UP000324479"/>
    </source>
</evidence>
<dbReference type="SUPFAM" id="SSF88659">
    <property type="entry name" value="Sigma3 and sigma4 domains of RNA polymerase sigma factors"/>
    <property type="match status" value="1"/>
</dbReference>
<dbReference type="InterPro" id="IPR014284">
    <property type="entry name" value="RNA_pol_sigma-70_dom"/>
</dbReference>
<sequence>MSEVTQILQRAETGDQRAIEQLLPAVYDELRRLAAAKMQSERADHTLQPTELVHEAYLRLIGSNNGRHWEGSRHFCCAAAEAMRRILIDRARNGKRLKRGGDRLPVNLDVIDVAVETPDQEMIALDDAIDRLAQQFPDCAELVKLRFFGGFSLLDAASALGIPQRTAERKWAFARAWLCRELA</sequence>
<gene>
    <name evidence="6" type="ORF">FYK55_12345</name>
</gene>
<evidence type="ECO:0000256" key="1">
    <source>
        <dbReference type="ARBA" id="ARBA00010641"/>
    </source>
</evidence>
<dbReference type="NCBIfam" id="TIGR02937">
    <property type="entry name" value="sigma70-ECF"/>
    <property type="match status" value="1"/>
</dbReference>
<evidence type="ECO:0000256" key="3">
    <source>
        <dbReference type="ARBA" id="ARBA00023082"/>
    </source>
</evidence>
<protein>
    <submittedName>
        <fullName evidence="6">Sigma-70 family RNA polymerase sigma factor</fullName>
    </submittedName>
</protein>
<dbReference type="InterPro" id="IPR039425">
    <property type="entry name" value="RNA_pol_sigma-70-like"/>
</dbReference>
<proteinExistence type="inferred from homology"/>
<dbReference type="InterPro" id="IPR013325">
    <property type="entry name" value="RNA_pol_sigma_r2"/>
</dbReference>
<dbReference type="NCBIfam" id="TIGR02999">
    <property type="entry name" value="Sig-70_X6"/>
    <property type="match status" value="1"/>
</dbReference>
<comment type="similarity">
    <text evidence="1">Belongs to the sigma-70 factor family. ECF subfamily.</text>
</comment>
<evidence type="ECO:0000313" key="6">
    <source>
        <dbReference type="EMBL" id="KAA5543074.1"/>
    </source>
</evidence>
<keyword evidence="4" id="KW-0804">Transcription</keyword>
<name>A0A5M6D6B9_9BACT</name>
<evidence type="ECO:0000256" key="4">
    <source>
        <dbReference type="ARBA" id="ARBA00023163"/>
    </source>
</evidence>
<organism evidence="6 7">
    <name type="scientific">Roseiconus nitratireducens</name>
    <dbReference type="NCBI Taxonomy" id="2605748"/>
    <lineage>
        <taxon>Bacteria</taxon>
        <taxon>Pseudomonadati</taxon>
        <taxon>Planctomycetota</taxon>
        <taxon>Planctomycetia</taxon>
        <taxon>Pirellulales</taxon>
        <taxon>Pirellulaceae</taxon>
        <taxon>Roseiconus</taxon>
    </lineage>
</organism>
<dbReference type="Gene3D" id="1.10.10.10">
    <property type="entry name" value="Winged helix-like DNA-binding domain superfamily/Winged helix DNA-binding domain"/>
    <property type="match status" value="1"/>
</dbReference>
<dbReference type="PANTHER" id="PTHR43133">
    <property type="entry name" value="RNA POLYMERASE ECF-TYPE SIGMA FACTO"/>
    <property type="match status" value="1"/>
</dbReference>
<reference evidence="6 7" key="1">
    <citation type="submission" date="2019-08" db="EMBL/GenBank/DDBJ databases">
        <authorList>
            <person name="Dhanesh K."/>
            <person name="Kumar G."/>
            <person name="Sasikala C."/>
            <person name="Venkata Ramana C."/>
        </authorList>
    </citation>
    <scope>NUCLEOTIDE SEQUENCE [LARGE SCALE GENOMIC DNA]</scope>
    <source>
        <strain evidence="6 7">JC645</strain>
    </source>
</reference>
<dbReference type="Pfam" id="PF07638">
    <property type="entry name" value="Sigma70_ECF"/>
    <property type="match status" value="1"/>
</dbReference>
<keyword evidence="2" id="KW-0805">Transcription regulation</keyword>
<comment type="caution">
    <text evidence="6">The sequence shown here is derived from an EMBL/GenBank/DDBJ whole genome shotgun (WGS) entry which is preliminary data.</text>
</comment>
<dbReference type="InterPro" id="IPR013324">
    <property type="entry name" value="RNA_pol_sigma_r3/r4-like"/>
</dbReference>
<dbReference type="Gene3D" id="1.10.1740.10">
    <property type="match status" value="1"/>
</dbReference>
<dbReference type="InterPro" id="IPR011517">
    <property type="entry name" value="RNA_pol_sigma70_ECF-like"/>
</dbReference>
<accession>A0A5M6D6B9</accession>
<dbReference type="RefSeq" id="WP_150076738.1">
    <property type="nucleotide sequence ID" value="NZ_VWOX01000006.1"/>
</dbReference>